<dbReference type="Proteomes" id="UP000605427">
    <property type="component" value="Unassembled WGS sequence"/>
</dbReference>
<dbReference type="PIRSF" id="PIRSF039004">
    <property type="entry name" value="ADE_EF_0837"/>
    <property type="match status" value="1"/>
</dbReference>
<dbReference type="InterPro" id="IPR011059">
    <property type="entry name" value="Metal-dep_hydrolase_composite"/>
</dbReference>
<dbReference type="InterPro" id="IPR032466">
    <property type="entry name" value="Metal_Hydrolase"/>
</dbReference>
<dbReference type="PANTHER" id="PTHR42717">
    <property type="entry name" value="DIHYDROOROTASE-RELATED"/>
    <property type="match status" value="1"/>
</dbReference>
<dbReference type="InterPro" id="IPR047601">
    <property type="entry name" value="EF_0837-like"/>
</dbReference>
<evidence type="ECO:0000313" key="3">
    <source>
        <dbReference type="Proteomes" id="UP000605427"/>
    </source>
</evidence>
<keyword evidence="3" id="KW-1185">Reference proteome</keyword>
<sequence length="370" mass="39884">MKQDFVLRHVRFPDDRIADLRIQNGRIASLHDPGTASGGDALDCEGLYVSSGWIDMHVHAFPEFEPYGDSVDAIGVDCGCTTIVDAGSCGADRIGELAASRANSLTRLFAFLNVSRIGLQRTDELSRLEWIHREALLRAVREHSDFIVGLKARISSSVVGGNGIEPLRLAVDLSEETGLPIMTHIGSAPPAIEDVIALLRKGDIVTHYLNGKANNLFDHEGSPLPVLTDAIKRGVKLDVGHGTASFAFRTADQAQGAGIAFDTISTDIYRGNRLNGPVYGMANVLTKFLTLGYPLSEVIDAVTSRPAAWLKRPELGRIQAGDPANLTLFSIKNTPSVLTDSQGFTRTSTQTIQAEGVVIHGKYLACQIRA</sequence>
<name>A0ABQ2AAS5_9BACL</name>
<evidence type="ECO:0000259" key="1">
    <source>
        <dbReference type="Pfam" id="PF01979"/>
    </source>
</evidence>
<dbReference type="SUPFAM" id="SSF51556">
    <property type="entry name" value="Metallo-dependent hydrolases"/>
    <property type="match status" value="1"/>
</dbReference>
<dbReference type="PANTHER" id="PTHR42717:SF1">
    <property type="entry name" value="IMIDAZOLONEPROPIONASE AND RELATED AMIDOHYDROLASES"/>
    <property type="match status" value="1"/>
</dbReference>
<dbReference type="InterPro" id="IPR006680">
    <property type="entry name" value="Amidohydro-rel"/>
</dbReference>
<organism evidence="2 3">
    <name type="scientific">Saccharibacillus endophyticus</name>
    <dbReference type="NCBI Taxonomy" id="2060666"/>
    <lineage>
        <taxon>Bacteria</taxon>
        <taxon>Bacillati</taxon>
        <taxon>Bacillota</taxon>
        <taxon>Bacilli</taxon>
        <taxon>Bacillales</taxon>
        <taxon>Paenibacillaceae</taxon>
        <taxon>Saccharibacillus</taxon>
    </lineage>
</organism>
<proteinExistence type="predicted"/>
<dbReference type="EMBL" id="BMDD01000012">
    <property type="protein sequence ID" value="GGH88015.1"/>
    <property type="molecule type" value="Genomic_DNA"/>
</dbReference>
<dbReference type="SUPFAM" id="SSF51338">
    <property type="entry name" value="Composite domain of metallo-dependent hydrolases"/>
    <property type="match status" value="1"/>
</dbReference>
<comment type="caution">
    <text evidence="2">The sequence shown here is derived from an EMBL/GenBank/DDBJ whole genome shotgun (WGS) entry which is preliminary data.</text>
</comment>
<evidence type="ECO:0000313" key="2">
    <source>
        <dbReference type="EMBL" id="GGH88015.1"/>
    </source>
</evidence>
<dbReference type="RefSeq" id="WP_172247923.1">
    <property type="nucleotide sequence ID" value="NZ_BMDD01000012.1"/>
</dbReference>
<feature type="domain" description="Amidohydrolase-related" evidence="1">
    <location>
        <begin position="49"/>
        <end position="339"/>
    </location>
</feature>
<reference evidence="3" key="1">
    <citation type="journal article" date="2019" name="Int. J. Syst. Evol. Microbiol.">
        <title>The Global Catalogue of Microorganisms (GCM) 10K type strain sequencing project: providing services to taxonomists for standard genome sequencing and annotation.</title>
        <authorList>
            <consortium name="The Broad Institute Genomics Platform"/>
            <consortium name="The Broad Institute Genome Sequencing Center for Infectious Disease"/>
            <person name="Wu L."/>
            <person name="Ma J."/>
        </authorList>
    </citation>
    <scope>NUCLEOTIDE SEQUENCE [LARGE SCALE GENOMIC DNA]</scope>
    <source>
        <strain evidence="3">CCM 8702</strain>
    </source>
</reference>
<dbReference type="NCBIfam" id="TIGR03583">
    <property type="entry name" value="EF_0837"/>
    <property type="match status" value="1"/>
</dbReference>
<dbReference type="Pfam" id="PF01979">
    <property type="entry name" value="Amidohydro_1"/>
    <property type="match status" value="1"/>
</dbReference>
<dbReference type="InterPro" id="IPR020043">
    <property type="entry name" value="Deacetylase_Atu3266-like"/>
</dbReference>
<gene>
    <name evidence="2" type="ORF">GCM10007362_51500</name>
</gene>
<dbReference type="Gene3D" id="2.30.40.10">
    <property type="entry name" value="Urease, subunit C, domain 1"/>
    <property type="match status" value="1"/>
</dbReference>
<dbReference type="Gene3D" id="3.20.20.140">
    <property type="entry name" value="Metal-dependent hydrolases"/>
    <property type="match status" value="1"/>
</dbReference>
<protein>
    <submittedName>
        <fullName evidence="2">Dihydroorotase</fullName>
    </submittedName>
</protein>
<accession>A0ABQ2AAS5</accession>
<dbReference type="NCBIfam" id="NF006689">
    <property type="entry name" value="PRK09237.1"/>
    <property type="match status" value="1"/>
</dbReference>